<evidence type="ECO:0000256" key="1">
    <source>
        <dbReference type="SAM" id="Phobius"/>
    </source>
</evidence>
<sequence length="113" mass="11572">MSAPALVVVSLVLGALLLFPRIASLAERGVARRPQTGVLAARSVARRLALAATPIALVALAASQLIIAAGFAGSWSAPKPSLMRSAREASCAWTLAPRASARASSPRSRGSWA</sequence>
<keyword evidence="1" id="KW-1133">Transmembrane helix</keyword>
<dbReference type="RefSeq" id="WP_284296827.1">
    <property type="nucleotide sequence ID" value="NZ_BSVA01000001.1"/>
</dbReference>
<dbReference type="Proteomes" id="UP001157069">
    <property type="component" value="Unassembled WGS sequence"/>
</dbReference>
<feature type="transmembrane region" description="Helical" evidence="1">
    <location>
        <begin position="49"/>
        <end position="75"/>
    </location>
</feature>
<keyword evidence="3" id="KW-1185">Reference proteome</keyword>
<gene>
    <name evidence="2" type="ORF">GCM10025869_00560</name>
</gene>
<name>A0ABQ6JP52_9MICO</name>
<accession>A0ABQ6JP52</accession>
<evidence type="ECO:0000313" key="3">
    <source>
        <dbReference type="Proteomes" id="UP001157069"/>
    </source>
</evidence>
<dbReference type="EMBL" id="BSVA01000001">
    <property type="protein sequence ID" value="GMA89527.1"/>
    <property type="molecule type" value="Genomic_DNA"/>
</dbReference>
<evidence type="ECO:0000313" key="2">
    <source>
        <dbReference type="EMBL" id="GMA89527.1"/>
    </source>
</evidence>
<proteinExistence type="predicted"/>
<keyword evidence="1" id="KW-0472">Membrane</keyword>
<reference evidence="3" key="1">
    <citation type="journal article" date="2019" name="Int. J. Syst. Evol. Microbiol.">
        <title>The Global Catalogue of Microorganisms (GCM) 10K type strain sequencing project: providing services to taxonomists for standard genome sequencing and annotation.</title>
        <authorList>
            <consortium name="The Broad Institute Genomics Platform"/>
            <consortium name="The Broad Institute Genome Sequencing Center for Infectious Disease"/>
            <person name="Wu L."/>
            <person name="Ma J."/>
        </authorList>
    </citation>
    <scope>NUCLEOTIDE SEQUENCE [LARGE SCALE GENOMIC DNA]</scope>
    <source>
        <strain evidence="3">NBRC 108755</strain>
    </source>
</reference>
<comment type="caution">
    <text evidence="2">The sequence shown here is derived from an EMBL/GenBank/DDBJ whole genome shotgun (WGS) entry which is preliminary data.</text>
</comment>
<keyword evidence="1" id="KW-0812">Transmembrane</keyword>
<protein>
    <submittedName>
        <fullName evidence="2">Uncharacterized protein</fullName>
    </submittedName>
</protein>
<organism evidence="2 3">
    <name type="scientific">Homoserinibacter gongjuensis</name>
    <dbReference type="NCBI Taxonomy" id="1162968"/>
    <lineage>
        <taxon>Bacteria</taxon>
        <taxon>Bacillati</taxon>
        <taxon>Actinomycetota</taxon>
        <taxon>Actinomycetes</taxon>
        <taxon>Micrococcales</taxon>
        <taxon>Microbacteriaceae</taxon>
        <taxon>Homoserinibacter</taxon>
    </lineage>
</organism>